<evidence type="ECO:0000313" key="1">
    <source>
        <dbReference type="EMBL" id="MEQ2240972.1"/>
    </source>
</evidence>
<protein>
    <recommendedName>
        <fullName evidence="3">Reverse transcriptase domain-containing protein</fullName>
    </recommendedName>
</protein>
<keyword evidence="2" id="KW-1185">Reference proteome</keyword>
<evidence type="ECO:0008006" key="3">
    <source>
        <dbReference type="Google" id="ProtNLM"/>
    </source>
</evidence>
<proteinExistence type="predicted"/>
<sequence length="116" mass="13389">MAIFIGETQHKICAFADDILMTLTCPETGLLRVLSILEKVGSYPGYTLNTSQLEGGHSTTYVKIRWEKEATIKITGEDWLNICKTVIYFKLRSVERVYMEKYSKIFHHSKNQRVPD</sequence>
<dbReference type="Proteomes" id="UP001482620">
    <property type="component" value="Unassembled WGS sequence"/>
</dbReference>
<gene>
    <name evidence="1" type="ORF">ILYODFUR_020569</name>
</gene>
<comment type="caution">
    <text evidence="1">The sequence shown here is derived from an EMBL/GenBank/DDBJ whole genome shotgun (WGS) entry which is preliminary data.</text>
</comment>
<dbReference type="EMBL" id="JAHRIQ010060056">
    <property type="protein sequence ID" value="MEQ2240972.1"/>
    <property type="molecule type" value="Genomic_DNA"/>
</dbReference>
<name>A0ABV0U8U2_9TELE</name>
<organism evidence="1 2">
    <name type="scientific">Ilyodon furcidens</name>
    <name type="common">goldbreast splitfin</name>
    <dbReference type="NCBI Taxonomy" id="33524"/>
    <lineage>
        <taxon>Eukaryota</taxon>
        <taxon>Metazoa</taxon>
        <taxon>Chordata</taxon>
        <taxon>Craniata</taxon>
        <taxon>Vertebrata</taxon>
        <taxon>Euteleostomi</taxon>
        <taxon>Actinopterygii</taxon>
        <taxon>Neopterygii</taxon>
        <taxon>Teleostei</taxon>
        <taxon>Neoteleostei</taxon>
        <taxon>Acanthomorphata</taxon>
        <taxon>Ovalentaria</taxon>
        <taxon>Atherinomorphae</taxon>
        <taxon>Cyprinodontiformes</taxon>
        <taxon>Goodeidae</taxon>
        <taxon>Ilyodon</taxon>
    </lineage>
</organism>
<reference evidence="1 2" key="1">
    <citation type="submission" date="2021-06" db="EMBL/GenBank/DDBJ databases">
        <authorList>
            <person name="Palmer J.M."/>
        </authorList>
    </citation>
    <scope>NUCLEOTIDE SEQUENCE [LARGE SCALE GENOMIC DNA]</scope>
    <source>
        <strain evidence="2">if_2019</strain>
        <tissue evidence="1">Muscle</tissue>
    </source>
</reference>
<evidence type="ECO:0000313" key="2">
    <source>
        <dbReference type="Proteomes" id="UP001482620"/>
    </source>
</evidence>
<accession>A0ABV0U8U2</accession>